<keyword evidence="1" id="KW-1133">Transmembrane helix</keyword>
<dbReference type="Proteomes" id="UP001064632">
    <property type="component" value="Chromosome"/>
</dbReference>
<keyword evidence="1" id="KW-0812">Transmembrane</keyword>
<dbReference type="PANTHER" id="PTHR42736:SF1">
    <property type="entry name" value="PROTEIN-GLUTAMINE GAMMA-GLUTAMYLTRANSFERASE"/>
    <property type="match status" value="1"/>
</dbReference>
<feature type="domain" description="Transglutaminase-like" evidence="2">
    <location>
        <begin position="408"/>
        <end position="479"/>
    </location>
</feature>
<dbReference type="SUPFAM" id="SSF54001">
    <property type="entry name" value="Cysteine proteinases"/>
    <property type="match status" value="1"/>
</dbReference>
<name>A0ABY6BI05_9GAMM</name>
<dbReference type="InterPro" id="IPR002931">
    <property type="entry name" value="Transglutaminase-like"/>
</dbReference>
<evidence type="ECO:0000259" key="2">
    <source>
        <dbReference type="SMART" id="SM00460"/>
    </source>
</evidence>
<accession>A0ABY6BI05</accession>
<sequence length="662" mass="74014">MTRLDRRQFDALTFAVAVAVLSHAPHMPLWFNIGVALLMALRWWQRHTRPQWGAPPVWIRLPLSLALPAAVIAYYGNLFGREPGSALAVGMLVLKLGESEKPRDVRAAVTFSCFVLMASLLFAKTLVATIAVAAALLPQLVALRSLEPSGRAGEGEQAWPFWQELRRTLPSTVLTLLAAAPVALVAFLFLPRLAEPLWGAPAPGSSQTGPSDTMSPGSISELLIDDSPAFRVTFANSRPPAPEQRYWRGLVLWNYDGTTWTGMAPQALEKSAEKLVIQSDTLDYELTLEPTHRNWLFALDVPLIAPAGFLRTRDYSLIAGAPITQMRQYALRSVLDYQITALTPEQRHHALFLPPGFNPRTLALGEQWRNQFQDRMLIVQAALNLFNESFSYTLLPPPLGRNAMDDFLFDTRAGFCEHFSSAFTTLMRAAGVPARVVVGYQGGYWNPVGEYMVVRQSDAHAWTEVWLEDRGWIRVDPTASVSPDRVQLGSRAAAAGDAPWYGSEWLLGLRNRWDLVNQMWNRVVVQFDTLRQQGLLSRFGIERAEWTQLAVAFGILAALVIAIGLFWAFRPDPDRGDAIDRAWRRLCRRLARAGIQRAVHEGPQSYLDRIRQRSPVLAAEVESLVRRYITLRYATQQPAAPDVTAFRAQVDAFRPRRLSSGS</sequence>
<organism evidence="3 4">
    <name type="scientific">Tahibacter amnicola</name>
    <dbReference type="NCBI Taxonomy" id="2976241"/>
    <lineage>
        <taxon>Bacteria</taxon>
        <taxon>Pseudomonadati</taxon>
        <taxon>Pseudomonadota</taxon>
        <taxon>Gammaproteobacteria</taxon>
        <taxon>Lysobacterales</taxon>
        <taxon>Rhodanobacteraceae</taxon>
        <taxon>Tahibacter</taxon>
    </lineage>
</organism>
<feature type="transmembrane region" description="Helical" evidence="1">
    <location>
        <begin position="12"/>
        <end position="45"/>
    </location>
</feature>
<dbReference type="RefSeq" id="WP_261696591.1">
    <property type="nucleotide sequence ID" value="NZ_CP104694.1"/>
</dbReference>
<dbReference type="InterPro" id="IPR052901">
    <property type="entry name" value="Bact_TGase-like"/>
</dbReference>
<evidence type="ECO:0000313" key="4">
    <source>
        <dbReference type="Proteomes" id="UP001064632"/>
    </source>
</evidence>
<dbReference type="InterPro" id="IPR021878">
    <property type="entry name" value="TgpA_N"/>
</dbReference>
<dbReference type="Pfam" id="PF13559">
    <property type="entry name" value="DUF4129"/>
    <property type="match status" value="1"/>
</dbReference>
<feature type="transmembrane region" description="Helical" evidence="1">
    <location>
        <begin position="109"/>
        <end position="137"/>
    </location>
</feature>
<dbReference type="Gene3D" id="3.10.620.30">
    <property type="match status" value="1"/>
</dbReference>
<dbReference type="InterPro" id="IPR038765">
    <property type="entry name" value="Papain-like_cys_pep_sf"/>
</dbReference>
<reference evidence="3" key="1">
    <citation type="submission" date="2022-09" db="EMBL/GenBank/DDBJ databases">
        <title>Tahibacter sp. nov., isolated from a fresh water.</title>
        <authorList>
            <person name="Baek J.H."/>
            <person name="Lee J.K."/>
            <person name="Kim J.M."/>
            <person name="Jeon C.O."/>
        </authorList>
    </citation>
    <scope>NUCLEOTIDE SEQUENCE</scope>
    <source>
        <strain evidence="3">W38</strain>
    </source>
</reference>
<protein>
    <submittedName>
        <fullName evidence="3">DUF3488 and transglutaminase-like domain-containing protein</fullName>
    </submittedName>
</protein>
<dbReference type="Pfam" id="PF11992">
    <property type="entry name" value="TgpA_N"/>
    <property type="match status" value="1"/>
</dbReference>
<dbReference type="Pfam" id="PF01841">
    <property type="entry name" value="Transglut_core"/>
    <property type="match status" value="1"/>
</dbReference>
<keyword evidence="4" id="KW-1185">Reference proteome</keyword>
<dbReference type="SMART" id="SM00460">
    <property type="entry name" value="TGc"/>
    <property type="match status" value="1"/>
</dbReference>
<dbReference type="InterPro" id="IPR025403">
    <property type="entry name" value="TgpA-like_C"/>
</dbReference>
<evidence type="ECO:0000256" key="1">
    <source>
        <dbReference type="SAM" id="Phobius"/>
    </source>
</evidence>
<keyword evidence="1" id="KW-0472">Membrane</keyword>
<proteinExistence type="predicted"/>
<dbReference type="PANTHER" id="PTHR42736">
    <property type="entry name" value="PROTEIN-GLUTAMINE GAMMA-GLUTAMYLTRANSFERASE"/>
    <property type="match status" value="1"/>
</dbReference>
<feature type="transmembrane region" description="Helical" evidence="1">
    <location>
        <begin position="57"/>
        <end position="75"/>
    </location>
</feature>
<gene>
    <name evidence="3" type="ORF">N4264_08400</name>
</gene>
<evidence type="ECO:0000313" key="3">
    <source>
        <dbReference type="EMBL" id="UXI69638.1"/>
    </source>
</evidence>
<feature type="transmembrane region" description="Helical" evidence="1">
    <location>
        <begin position="546"/>
        <end position="569"/>
    </location>
</feature>
<dbReference type="EMBL" id="CP104694">
    <property type="protein sequence ID" value="UXI69638.1"/>
    <property type="molecule type" value="Genomic_DNA"/>
</dbReference>